<dbReference type="InterPro" id="IPR001085">
    <property type="entry name" value="Ser_HO-MeTrfase"/>
</dbReference>
<comment type="cofactor">
    <cofactor evidence="1 6">
        <name>pyridoxal 5'-phosphate</name>
        <dbReference type="ChEBI" id="CHEBI:597326"/>
    </cofactor>
</comment>
<gene>
    <name evidence="6" type="primary">glyA</name>
    <name evidence="8" type="ORF">GCM10009559_60650</name>
</gene>
<comment type="catalytic activity">
    <reaction evidence="6">
        <text>(6R)-5,10-methylene-5,6,7,8-tetrahydrofolate + glycine + H2O = (6S)-5,6,7,8-tetrahydrofolate + L-serine</text>
        <dbReference type="Rhea" id="RHEA:15481"/>
        <dbReference type="ChEBI" id="CHEBI:15377"/>
        <dbReference type="ChEBI" id="CHEBI:15636"/>
        <dbReference type="ChEBI" id="CHEBI:33384"/>
        <dbReference type="ChEBI" id="CHEBI:57305"/>
        <dbReference type="ChEBI" id="CHEBI:57453"/>
        <dbReference type="EC" id="2.1.2.1"/>
    </reaction>
</comment>
<keyword evidence="6" id="KW-0028">Amino-acid biosynthesis</keyword>
<reference evidence="8 9" key="1">
    <citation type="journal article" date="2019" name="Int. J. Syst. Evol. Microbiol.">
        <title>The Global Catalogue of Microorganisms (GCM) 10K type strain sequencing project: providing services to taxonomists for standard genome sequencing and annotation.</title>
        <authorList>
            <consortium name="The Broad Institute Genomics Platform"/>
            <consortium name="The Broad Institute Genome Sequencing Center for Infectious Disease"/>
            <person name="Wu L."/>
            <person name="Ma J."/>
        </authorList>
    </citation>
    <scope>NUCLEOTIDE SEQUENCE [LARGE SCALE GENOMIC DNA]</scope>
    <source>
        <strain evidence="8 9">JCM 11117</strain>
    </source>
</reference>
<dbReference type="PANTHER" id="PTHR11680:SF35">
    <property type="entry name" value="SERINE HYDROXYMETHYLTRANSFERASE 1"/>
    <property type="match status" value="1"/>
</dbReference>
<dbReference type="PROSITE" id="PS00096">
    <property type="entry name" value="SHMT"/>
    <property type="match status" value="1"/>
</dbReference>
<evidence type="ECO:0000256" key="5">
    <source>
        <dbReference type="ARBA" id="ARBA00022898"/>
    </source>
</evidence>
<evidence type="ECO:0000256" key="1">
    <source>
        <dbReference type="ARBA" id="ARBA00001933"/>
    </source>
</evidence>
<dbReference type="Gene3D" id="3.90.1150.10">
    <property type="entry name" value="Aspartate Aminotransferase, domain 1"/>
    <property type="match status" value="1"/>
</dbReference>
<dbReference type="Proteomes" id="UP001499967">
    <property type="component" value="Unassembled WGS sequence"/>
</dbReference>
<dbReference type="InterPro" id="IPR015422">
    <property type="entry name" value="PyrdxlP-dep_Trfase_small"/>
</dbReference>
<keyword evidence="4 6" id="KW-0808">Transferase</keyword>
<dbReference type="EC" id="2.1.2.1" evidence="6"/>
<dbReference type="EMBL" id="BAAAHP010000194">
    <property type="protein sequence ID" value="GAA0898358.1"/>
    <property type="molecule type" value="Genomic_DNA"/>
</dbReference>
<evidence type="ECO:0000259" key="7">
    <source>
        <dbReference type="Pfam" id="PF00464"/>
    </source>
</evidence>
<comment type="caution">
    <text evidence="8">The sequence shown here is derived from an EMBL/GenBank/DDBJ whole genome shotgun (WGS) entry which is preliminary data.</text>
</comment>
<keyword evidence="3 6" id="KW-0554">One-carbon metabolism</keyword>
<dbReference type="Gene3D" id="3.40.640.10">
    <property type="entry name" value="Type I PLP-dependent aspartate aminotransferase-like (Major domain)"/>
    <property type="match status" value="1"/>
</dbReference>
<dbReference type="InterPro" id="IPR015424">
    <property type="entry name" value="PyrdxlP-dep_Trfase"/>
</dbReference>
<dbReference type="NCBIfam" id="NF000586">
    <property type="entry name" value="PRK00011.1"/>
    <property type="match status" value="1"/>
</dbReference>
<dbReference type="InterPro" id="IPR015421">
    <property type="entry name" value="PyrdxlP-dep_Trfase_major"/>
</dbReference>
<dbReference type="Pfam" id="PF00464">
    <property type="entry name" value="SHMT"/>
    <property type="match status" value="1"/>
</dbReference>
<keyword evidence="9" id="KW-1185">Reference proteome</keyword>
<dbReference type="HAMAP" id="MF_00051">
    <property type="entry name" value="SHMT"/>
    <property type="match status" value="1"/>
</dbReference>
<proteinExistence type="inferred from homology"/>
<feature type="domain" description="Serine hydroxymethyltransferase-like" evidence="7">
    <location>
        <begin position="10"/>
        <end position="387"/>
    </location>
</feature>
<accession>A0ABN1N988</accession>
<comment type="pathway">
    <text evidence="6">Amino-acid biosynthesis; glycine biosynthesis; glycine from L-serine: step 1/1.</text>
</comment>
<organism evidence="8 9">
    <name type="scientific">Pseudonocardia zijingensis</name>
    <dbReference type="NCBI Taxonomy" id="153376"/>
    <lineage>
        <taxon>Bacteria</taxon>
        <taxon>Bacillati</taxon>
        <taxon>Actinomycetota</taxon>
        <taxon>Actinomycetes</taxon>
        <taxon>Pseudonocardiales</taxon>
        <taxon>Pseudonocardiaceae</taxon>
        <taxon>Pseudonocardia</taxon>
    </lineage>
</organism>
<dbReference type="InterPro" id="IPR019798">
    <property type="entry name" value="Ser_HO-MeTrfase_PLP_BS"/>
</dbReference>
<comment type="pathway">
    <text evidence="6">One-carbon metabolism; tetrahydrofolate interconversion.</text>
</comment>
<protein>
    <recommendedName>
        <fullName evidence="6">Serine hydroxymethyltransferase</fullName>
        <shortName evidence="6">SHMT</shortName>
        <shortName evidence="6">Serine methylase</shortName>
        <ecNumber evidence="6">2.1.2.1</ecNumber>
    </recommendedName>
</protein>
<evidence type="ECO:0000256" key="6">
    <source>
        <dbReference type="HAMAP-Rule" id="MF_00051"/>
    </source>
</evidence>
<comment type="function">
    <text evidence="6">Catalyzes the reversible interconversion of serine and glycine with tetrahydrofolate (THF) serving as the one-carbon carrier. This reaction serves as the major source of one-carbon groups required for the biosynthesis of purines, thymidylate, methionine, and other important biomolecules. Also exhibits THF-independent aldolase activity toward beta-hydroxyamino acids, producing glycine and aldehydes, via a retro-aldol mechanism.</text>
</comment>
<comment type="caution">
    <text evidence="6">Lacks conserved residue(s) required for the propagation of feature annotation.</text>
</comment>
<comment type="subunit">
    <text evidence="6">Homodimer.</text>
</comment>
<evidence type="ECO:0000313" key="8">
    <source>
        <dbReference type="EMBL" id="GAA0898358.1"/>
    </source>
</evidence>
<evidence type="ECO:0000256" key="2">
    <source>
        <dbReference type="ARBA" id="ARBA00006376"/>
    </source>
</evidence>
<evidence type="ECO:0000256" key="3">
    <source>
        <dbReference type="ARBA" id="ARBA00022563"/>
    </source>
</evidence>
<comment type="similarity">
    <text evidence="2 6">Belongs to the SHMT family.</text>
</comment>
<name>A0ABN1N988_9PSEU</name>
<dbReference type="CDD" id="cd00378">
    <property type="entry name" value="SHMT"/>
    <property type="match status" value="1"/>
</dbReference>
<feature type="binding site" evidence="6">
    <location>
        <begin position="127"/>
        <end position="129"/>
    </location>
    <ligand>
        <name>(6S)-5,6,7,8-tetrahydrofolate</name>
        <dbReference type="ChEBI" id="CHEBI:57453"/>
    </ligand>
</feature>
<dbReference type="SUPFAM" id="SSF53383">
    <property type="entry name" value="PLP-dependent transferases"/>
    <property type="match status" value="1"/>
</dbReference>
<evidence type="ECO:0000256" key="4">
    <source>
        <dbReference type="ARBA" id="ARBA00022679"/>
    </source>
</evidence>
<feature type="modified residue" description="N6-(pyridoxal phosphate)lysine" evidence="6">
    <location>
        <position position="232"/>
    </location>
</feature>
<comment type="subcellular location">
    <subcellularLocation>
        <location evidence="6">Cytoplasm</location>
    </subcellularLocation>
</comment>
<feature type="site" description="Plays an important role in substrate specificity" evidence="6">
    <location>
        <position position="231"/>
    </location>
</feature>
<dbReference type="InterPro" id="IPR049943">
    <property type="entry name" value="Ser_HO-MeTrfase-like"/>
</dbReference>
<keyword evidence="6" id="KW-0963">Cytoplasm</keyword>
<dbReference type="InterPro" id="IPR039429">
    <property type="entry name" value="SHMT-like_dom"/>
</dbReference>
<keyword evidence="5 6" id="KW-0663">Pyridoxal phosphate</keyword>
<dbReference type="PIRSF" id="PIRSF000412">
    <property type="entry name" value="SHMT"/>
    <property type="match status" value="1"/>
</dbReference>
<dbReference type="PANTHER" id="PTHR11680">
    <property type="entry name" value="SERINE HYDROXYMETHYLTRANSFERASE"/>
    <property type="match status" value="1"/>
</dbReference>
<sequence>MMMDVLGADLQQIDPEIADLLDAELGRQESTLDMVASEGFAPLSVMQAQGSVLTNKYAQGYPGKRGYPGCEYVDLVEEAAARRARELFGAEHANVQPHSGVQANAVAMMALLEPGDTILGLDVAHGGHVTHGAPDSFAARYYNPIAYHVREADCLVDMDEVEALARRHRPRLVVAGWSAYTRQLDFARFRAIADECGAYLMVDMAHFAGLVAAGLHPSPVRHADVVTSTTHKTLSGPRGGIVLTTRELAPRIDAALFPGHQGGPLPHVIAAKAVAFTIAATPEFADRQHRTVAGARQIAKKLLASDSAHEASVLTGGTDVHLLLVDLRRSQLDGLHAQRRLLDIGVTSNHRRLPYDPRPRTNSGLRIGTAGLATRGFSVPEFELLAGAIHDALRPELDQQTVGRLRSDVTMLARRHPVYPTLRRDHV</sequence>
<evidence type="ECO:0000313" key="9">
    <source>
        <dbReference type="Proteomes" id="UP001499967"/>
    </source>
</evidence>